<keyword evidence="1" id="KW-0472">Membrane</keyword>
<name>A0ABZ2KS26_9BACT</name>
<proteinExistence type="predicted"/>
<gene>
    <name evidence="2" type="ORF">LVJ94_31635</name>
</gene>
<keyword evidence="1" id="KW-0812">Transmembrane</keyword>
<dbReference type="Proteomes" id="UP001374803">
    <property type="component" value="Chromosome"/>
</dbReference>
<keyword evidence="1" id="KW-1133">Transmembrane helix</keyword>
<organism evidence="2 3">
    <name type="scientific">Pendulispora rubella</name>
    <dbReference type="NCBI Taxonomy" id="2741070"/>
    <lineage>
        <taxon>Bacteria</taxon>
        <taxon>Pseudomonadati</taxon>
        <taxon>Myxococcota</taxon>
        <taxon>Myxococcia</taxon>
        <taxon>Myxococcales</taxon>
        <taxon>Sorangiineae</taxon>
        <taxon>Pendulisporaceae</taxon>
        <taxon>Pendulispora</taxon>
    </lineage>
</organism>
<evidence type="ECO:0000313" key="3">
    <source>
        <dbReference type="Proteomes" id="UP001374803"/>
    </source>
</evidence>
<accession>A0ABZ2KS26</accession>
<sequence>MFPGENDGDRRTPLLFDSLITPIFPESAVREVMARAEAMERAASQAATAAPPRAPLPTAPAPTPVVWPKAAPVVESWKADTPMNGVRVRLPAATLVLNDDDDDVDPPTALHVLAGRGHHVSWMFWVAMALLLALLTATLCKAAMKLSLHEVNSAGSGQISV</sequence>
<dbReference type="RefSeq" id="WP_394831073.1">
    <property type="nucleotide sequence ID" value="NZ_CP089929.1"/>
</dbReference>
<evidence type="ECO:0000313" key="2">
    <source>
        <dbReference type="EMBL" id="WXB01458.1"/>
    </source>
</evidence>
<feature type="transmembrane region" description="Helical" evidence="1">
    <location>
        <begin position="122"/>
        <end position="140"/>
    </location>
</feature>
<protein>
    <submittedName>
        <fullName evidence="2">Uncharacterized protein</fullName>
    </submittedName>
</protein>
<keyword evidence="3" id="KW-1185">Reference proteome</keyword>
<reference evidence="2" key="1">
    <citation type="submission" date="2021-12" db="EMBL/GenBank/DDBJ databases">
        <title>Discovery of the Pendulisporaceae a myxobacterial family with distinct sporulation behavior and unique specialized metabolism.</title>
        <authorList>
            <person name="Garcia R."/>
            <person name="Popoff A."/>
            <person name="Bader C.D."/>
            <person name="Loehr J."/>
            <person name="Walesch S."/>
            <person name="Walt C."/>
            <person name="Boldt J."/>
            <person name="Bunk B."/>
            <person name="Haeckl F.J.F.P.J."/>
            <person name="Gunesch A.P."/>
            <person name="Birkelbach J."/>
            <person name="Nuebel U."/>
            <person name="Pietschmann T."/>
            <person name="Bach T."/>
            <person name="Mueller R."/>
        </authorList>
    </citation>
    <scope>NUCLEOTIDE SEQUENCE</scope>
    <source>
        <strain evidence="2">MSr11367</strain>
    </source>
</reference>
<dbReference type="EMBL" id="CP089983">
    <property type="protein sequence ID" value="WXB01458.1"/>
    <property type="molecule type" value="Genomic_DNA"/>
</dbReference>
<evidence type="ECO:0000256" key="1">
    <source>
        <dbReference type="SAM" id="Phobius"/>
    </source>
</evidence>